<organism evidence="1">
    <name type="scientific">human gut metagenome</name>
    <dbReference type="NCBI Taxonomy" id="408170"/>
    <lineage>
        <taxon>unclassified sequences</taxon>
        <taxon>metagenomes</taxon>
        <taxon>organismal metagenomes</taxon>
    </lineage>
</organism>
<comment type="caution">
    <text evidence="1">The sequence shown here is derived from an EMBL/GenBank/DDBJ whole genome shotgun (WGS) entry which is preliminary data.</text>
</comment>
<accession>K1TQ18</accession>
<dbReference type="AlphaFoldDB" id="K1TQ18"/>
<evidence type="ECO:0000313" key="1">
    <source>
        <dbReference type="EMBL" id="EKC75192.1"/>
    </source>
</evidence>
<reference evidence="1" key="1">
    <citation type="journal article" date="2013" name="Environ. Microbiol.">
        <title>Microbiota from the distal guts of lean and obese adolescents exhibit partial functional redundancy besides clear differences in community structure.</title>
        <authorList>
            <person name="Ferrer M."/>
            <person name="Ruiz A."/>
            <person name="Lanza F."/>
            <person name="Haange S.B."/>
            <person name="Oberbach A."/>
            <person name="Till H."/>
            <person name="Bargiela R."/>
            <person name="Campoy C."/>
            <person name="Segura M.T."/>
            <person name="Richter M."/>
            <person name="von Bergen M."/>
            <person name="Seifert J."/>
            <person name="Suarez A."/>
        </authorList>
    </citation>
    <scope>NUCLEOTIDE SEQUENCE</scope>
</reference>
<proteinExistence type="predicted"/>
<gene>
    <name evidence="1" type="ORF">OBE_01477</name>
</gene>
<dbReference type="EMBL" id="AJWZ01000984">
    <property type="protein sequence ID" value="EKC75192.1"/>
    <property type="molecule type" value="Genomic_DNA"/>
</dbReference>
<protein>
    <submittedName>
        <fullName evidence="1">Transcriptional regulator</fullName>
    </submittedName>
</protein>
<name>K1TQ18_9ZZZZ</name>
<sequence length="98" mass="10953">MEGYMKLGLPNNSNVLLADGCEAAFAMAKAGLGVTAFPMMPYMNDSKLEYIRIDGLAPVLLGLYSKKLIKSEPAFEFVTEAKKFYKNYRYPIDKTKTV</sequence>